<dbReference type="InterPro" id="IPR002109">
    <property type="entry name" value="Glutaredoxin"/>
</dbReference>
<dbReference type="SUPFAM" id="SSF52833">
    <property type="entry name" value="Thioredoxin-like"/>
    <property type="match status" value="1"/>
</dbReference>
<reference evidence="9 10" key="1">
    <citation type="submission" date="2019-06" db="EMBL/GenBank/DDBJ databases">
        <authorList>
            <person name="Rodrigo-Torres L."/>
            <person name="Arahal R. D."/>
            <person name="Lucena T."/>
        </authorList>
    </citation>
    <scope>NUCLEOTIDE SEQUENCE [LARGE SCALE GENOMIC DNA]</scope>
    <source>
        <strain evidence="9 10">SB0023/3</strain>
    </source>
</reference>
<dbReference type="PROSITE" id="PS00195">
    <property type="entry name" value="GLUTAREDOXIN_1"/>
    <property type="match status" value="1"/>
</dbReference>
<dbReference type="GO" id="GO:0005737">
    <property type="term" value="C:cytoplasm"/>
    <property type="evidence" value="ECO:0007669"/>
    <property type="project" value="TreeGrafter"/>
</dbReference>
<evidence type="ECO:0000313" key="9">
    <source>
        <dbReference type="EMBL" id="VUD71881.1"/>
    </source>
</evidence>
<dbReference type="RefSeq" id="WP_142583250.1">
    <property type="nucleotide sequence ID" value="NZ_CABFPH010000030.1"/>
</dbReference>
<dbReference type="InterPro" id="IPR011900">
    <property type="entry name" value="GRX_bact"/>
</dbReference>
<comment type="similarity">
    <text evidence="2 7">Belongs to the glutaredoxin family.</text>
</comment>
<dbReference type="AlphaFoldDB" id="A0A509ECE0"/>
<dbReference type="FunFam" id="3.40.30.10:FF:000018">
    <property type="entry name" value="Glutaredoxin"/>
    <property type="match status" value="1"/>
</dbReference>
<organism evidence="9 10">
    <name type="scientific">Methylobacterium symbioticum</name>
    <dbReference type="NCBI Taxonomy" id="2584084"/>
    <lineage>
        <taxon>Bacteria</taxon>
        <taxon>Pseudomonadati</taxon>
        <taxon>Pseudomonadota</taxon>
        <taxon>Alphaproteobacteria</taxon>
        <taxon>Hyphomicrobiales</taxon>
        <taxon>Methylobacteriaceae</taxon>
        <taxon>Methylobacterium</taxon>
    </lineage>
</organism>
<dbReference type="NCBIfam" id="TIGR02181">
    <property type="entry name" value="GRX_bact"/>
    <property type="match status" value="1"/>
</dbReference>
<evidence type="ECO:0000256" key="3">
    <source>
        <dbReference type="ARBA" id="ARBA00022448"/>
    </source>
</evidence>
<evidence type="ECO:0000256" key="2">
    <source>
        <dbReference type="ARBA" id="ARBA00007787"/>
    </source>
</evidence>
<keyword evidence="4 7" id="KW-0249">Electron transport</keyword>
<dbReference type="InterPro" id="IPR036249">
    <property type="entry name" value="Thioredoxin-like_sf"/>
</dbReference>
<dbReference type="OrthoDB" id="9814618at2"/>
<evidence type="ECO:0000313" key="10">
    <source>
        <dbReference type="Proteomes" id="UP000410984"/>
    </source>
</evidence>
<keyword evidence="3 7" id="KW-0813">Transport</keyword>
<gene>
    <name evidence="9" type="primary">grxC</name>
    <name evidence="9" type="ORF">MET9862_02471</name>
</gene>
<dbReference type="EMBL" id="CABFPH010000030">
    <property type="protein sequence ID" value="VUD71881.1"/>
    <property type="molecule type" value="Genomic_DNA"/>
</dbReference>
<protein>
    <recommendedName>
        <fullName evidence="7">Glutaredoxin</fullName>
    </recommendedName>
</protein>
<keyword evidence="7" id="KW-0963">Cytoplasm</keyword>
<accession>A0A509ECE0</accession>
<keyword evidence="10" id="KW-1185">Reference proteome</keyword>
<comment type="function">
    <text evidence="1 7">Has a glutathione-disulfide oxidoreductase activity in the presence of NADPH and glutathione reductase. Reduces low molecular weight disulfides and proteins.</text>
</comment>
<evidence type="ECO:0000259" key="8">
    <source>
        <dbReference type="Pfam" id="PF00462"/>
    </source>
</evidence>
<dbReference type="PANTHER" id="PTHR45694">
    <property type="entry name" value="GLUTAREDOXIN 2"/>
    <property type="match status" value="1"/>
</dbReference>
<name>A0A509ECE0_9HYPH</name>
<dbReference type="GO" id="GO:0045454">
    <property type="term" value="P:cell redox homeostasis"/>
    <property type="evidence" value="ECO:0007669"/>
    <property type="project" value="InterPro"/>
</dbReference>
<dbReference type="Pfam" id="PF00462">
    <property type="entry name" value="Glutaredoxin"/>
    <property type="match status" value="1"/>
</dbReference>
<evidence type="ECO:0000256" key="7">
    <source>
        <dbReference type="RuleBase" id="RU364065"/>
    </source>
</evidence>
<proteinExistence type="inferred from homology"/>
<dbReference type="GO" id="GO:0015038">
    <property type="term" value="F:glutathione disulfide oxidoreductase activity"/>
    <property type="evidence" value="ECO:0007669"/>
    <property type="project" value="UniProtKB-UniRule"/>
</dbReference>
<dbReference type="Proteomes" id="UP000410984">
    <property type="component" value="Unassembled WGS sequence"/>
</dbReference>
<dbReference type="InterPro" id="IPR014025">
    <property type="entry name" value="Glutaredoxin_subgr"/>
</dbReference>
<evidence type="ECO:0000256" key="4">
    <source>
        <dbReference type="ARBA" id="ARBA00022982"/>
    </source>
</evidence>
<evidence type="ECO:0000256" key="6">
    <source>
        <dbReference type="ARBA" id="ARBA00023284"/>
    </source>
</evidence>
<evidence type="ECO:0000256" key="1">
    <source>
        <dbReference type="ARBA" id="ARBA00002549"/>
    </source>
</evidence>
<dbReference type="PROSITE" id="PS51354">
    <property type="entry name" value="GLUTAREDOXIN_2"/>
    <property type="match status" value="1"/>
</dbReference>
<keyword evidence="5" id="KW-1015">Disulfide bond</keyword>
<keyword evidence="6 7" id="KW-0676">Redox-active center</keyword>
<feature type="domain" description="Glutaredoxin" evidence="8">
    <location>
        <begin position="4"/>
        <end position="64"/>
    </location>
</feature>
<dbReference type="GO" id="GO:0034599">
    <property type="term" value="P:cellular response to oxidative stress"/>
    <property type="evidence" value="ECO:0007669"/>
    <property type="project" value="TreeGrafter"/>
</dbReference>
<dbReference type="InterPro" id="IPR011767">
    <property type="entry name" value="GLR_AS"/>
</dbReference>
<dbReference type="PANTHER" id="PTHR45694:SF18">
    <property type="entry name" value="GLUTAREDOXIN-1-RELATED"/>
    <property type="match status" value="1"/>
</dbReference>
<evidence type="ECO:0000256" key="5">
    <source>
        <dbReference type="ARBA" id="ARBA00023157"/>
    </source>
</evidence>
<dbReference type="PRINTS" id="PR00160">
    <property type="entry name" value="GLUTAREDOXIN"/>
</dbReference>
<dbReference type="CDD" id="cd03418">
    <property type="entry name" value="GRX_GRXb_1_3_like"/>
    <property type="match status" value="1"/>
</dbReference>
<sequence length="89" mass="9575">MPPVTIYTTAWCPYCSAAKSLLKEKGVTFQEIDVEKTAGARATMVQWAGGRTSVPQIFVGDRHVGGCDDLYALDRSGKLDPLLKDAADA</sequence>
<dbReference type="Gene3D" id="3.40.30.10">
    <property type="entry name" value="Glutaredoxin"/>
    <property type="match status" value="1"/>
</dbReference>